<evidence type="ECO:0000313" key="1">
    <source>
        <dbReference type="EMBL" id="KAL3789366.1"/>
    </source>
</evidence>
<accession>A0ABD3PQ94</accession>
<name>A0ABD3PQ94_9STRA</name>
<organism evidence="1 2">
    <name type="scientific">Cyclotella atomus</name>
    <dbReference type="NCBI Taxonomy" id="382360"/>
    <lineage>
        <taxon>Eukaryota</taxon>
        <taxon>Sar</taxon>
        <taxon>Stramenopiles</taxon>
        <taxon>Ochrophyta</taxon>
        <taxon>Bacillariophyta</taxon>
        <taxon>Coscinodiscophyceae</taxon>
        <taxon>Thalassiosirophycidae</taxon>
        <taxon>Stephanodiscales</taxon>
        <taxon>Stephanodiscaceae</taxon>
        <taxon>Cyclotella</taxon>
    </lineage>
</organism>
<proteinExistence type="predicted"/>
<protein>
    <submittedName>
        <fullName evidence="1">Uncharacterized protein</fullName>
    </submittedName>
</protein>
<dbReference type="Proteomes" id="UP001530400">
    <property type="component" value="Unassembled WGS sequence"/>
</dbReference>
<gene>
    <name evidence="1" type="ORF">ACHAWO_002086</name>
</gene>
<reference evidence="1 2" key="1">
    <citation type="submission" date="2024-10" db="EMBL/GenBank/DDBJ databases">
        <title>Updated reference genomes for cyclostephanoid diatoms.</title>
        <authorList>
            <person name="Roberts W.R."/>
            <person name="Alverson A.J."/>
        </authorList>
    </citation>
    <scope>NUCLEOTIDE SEQUENCE [LARGE SCALE GENOMIC DNA]</scope>
    <source>
        <strain evidence="1 2">AJA010-31</strain>
    </source>
</reference>
<sequence length="371" mass="41571">MPVGGPLFEATANLLAIEAGLALYGFIVVTEGKDGASENRSETKNRSTLTLRHLCAEKLMIREEDGSDSNHYTEHELPWDLPLAHPHPSVKDVIIVQSGDAPHTIKKMRNSIELSGKEDSNRNLHLNGLPIQLRMAKDVWERCPDATAGTSSQIMLYPKLSREVFDLTAKTRMRTGLAAHAQGPSVAKMIVDYRHTNTERAGDGAYDSYLLHCVNTNYWFDVMNANYSKGCSFINSADHQHVYDLLDYVKYHTLWKNSVSANEYFPRSTYEDVCWSSLGPALLAILYLPKHPGHNIMQSRLGSDVCEKSFCFKRGANMNANALGTNQILASFGGGPLNEIWASRKANFQKRRTFRADELLLGKLKRIKLDK</sequence>
<comment type="caution">
    <text evidence="1">The sequence shown here is derived from an EMBL/GenBank/DDBJ whole genome shotgun (WGS) entry which is preliminary data.</text>
</comment>
<dbReference type="AlphaFoldDB" id="A0ABD3PQ94"/>
<keyword evidence="2" id="KW-1185">Reference proteome</keyword>
<dbReference type="EMBL" id="JALLPJ020000525">
    <property type="protein sequence ID" value="KAL3789366.1"/>
    <property type="molecule type" value="Genomic_DNA"/>
</dbReference>
<evidence type="ECO:0000313" key="2">
    <source>
        <dbReference type="Proteomes" id="UP001530400"/>
    </source>
</evidence>